<accession>A0A2Z7CPU4</accession>
<sequence>MQIKVQFPPKQGIIRPGSWAPSRIRRSRRLRFSTADRISEKLKHSSPSYTGGREDDVVSANIDSASSHPDDRTVAAAQRKSRAILEKPEACMTATFSGVLEAAAWNR</sequence>
<dbReference type="Proteomes" id="UP000250235">
    <property type="component" value="Unassembled WGS sequence"/>
</dbReference>
<evidence type="ECO:0000313" key="3">
    <source>
        <dbReference type="Proteomes" id="UP000250235"/>
    </source>
</evidence>
<proteinExistence type="predicted"/>
<feature type="region of interest" description="Disordered" evidence="1">
    <location>
        <begin position="35"/>
        <end position="55"/>
    </location>
</feature>
<evidence type="ECO:0000313" key="2">
    <source>
        <dbReference type="EMBL" id="KZV48798.1"/>
    </source>
</evidence>
<protein>
    <submittedName>
        <fullName evidence="2">Uncharacterized protein</fullName>
    </submittedName>
</protein>
<organism evidence="2 3">
    <name type="scientific">Dorcoceras hygrometricum</name>
    <dbReference type="NCBI Taxonomy" id="472368"/>
    <lineage>
        <taxon>Eukaryota</taxon>
        <taxon>Viridiplantae</taxon>
        <taxon>Streptophyta</taxon>
        <taxon>Embryophyta</taxon>
        <taxon>Tracheophyta</taxon>
        <taxon>Spermatophyta</taxon>
        <taxon>Magnoliopsida</taxon>
        <taxon>eudicotyledons</taxon>
        <taxon>Gunneridae</taxon>
        <taxon>Pentapetalae</taxon>
        <taxon>asterids</taxon>
        <taxon>lamiids</taxon>
        <taxon>Lamiales</taxon>
        <taxon>Gesneriaceae</taxon>
        <taxon>Didymocarpoideae</taxon>
        <taxon>Trichosporeae</taxon>
        <taxon>Loxocarpinae</taxon>
        <taxon>Dorcoceras</taxon>
    </lineage>
</organism>
<dbReference type="AlphaFoldDB" id="A0A2Z7CPU4"/>
<evidence type="ECO:0000256" key="1">
    <source>
        <dbReference type="SAM" id="MobiDB-lite"/>
    </source>
</evidence>
<dbReference type="EMBL" id="KQ993812">
    <property type="protein sequence ID" value="KZV48798.1"/>
    <property type="molecule type" value="Genomic_DNA"/>
</dbReference>
<keyword evidence="3" id="KW-1185">Reference proteome</keyword>
<reference evidence="2 3" key="1">
    <citation type="journal article" date="2015" name="Proc. Natl. Acad. Sci. U.S.A.">
        <title>The resurrection genome of Boea hygrometrica: A blueprint for survival of dehydration.</title>
        <authorList>
            <person name="Xiao L."/>
            <person name="Yang G."/>
            <person name="Zhang L."/>
            <person name="Yang X."/>
            <person name="Zhao S."/>
            <person name="Ji Z."/>
            <person name="Zhou Q."/>
            <person name="Hu M."/>
            <person name="Wang Y."/>
            <person name="Chen M."/>
            <person name="Xu Y."/>
            <person name="Jin H."/>
            <person name="Xiao X."/>
            <person name="Hu G."/>
            <person name="Bao F."/>
            <person name="Hu Y."/>
            <person name="Wan P."/>
            <person name="Li L."/>
            <person name="Deng X."/>
            <person name="Kuang T."/>
            <person name="Xiang C."/>
            <person name="Zhu J.K."/>
            <person name="Oliver M.J."/>
            <person name="He Y."/>
        </authorList>
    </citation>
    <scope>NUCLEOTIDE SEQUENCE [LARGE SCALE GENOMIC DNA]</scope>
    <source>
        <strain evidence="3">cv. XS01</strain>
    </source>
</reference>
<name>A0A2Z7CPU4_9LAMI</name>
<gene>
    <name evidence="2" type="ORF">F511_09219</name>
</gene>